<dbReference type="Proteomes" id="UP000219440">
    <property type="component" value="Unassembled WGS sequence"/>
</dbReference>
<evidence type="ECO:0000256" key="4">
    <source>
        <dbReference type="ARBA" id="ARBA00022989"/>
    </source>
</evidence>
<evidence type="ECO:0000313" key="10">
    <source>
        <dbReference type="Proteomes" id="UP000219440"/>
    </source>
</evidence>
<keyword evidence="4 7" id="KW-1133">Transmembrane helix</keyword>
<evidence type="ECO:0000313" key="9">
    <source>
        <dbReference type="EMBL" id="SOE70751.1"/>
    </source>
</evidence>
<feature type="transmembrane region" description="Helical" evidence="7">
    <location>
        <begin position="215"/>
        <end position="235"/>
    </location>
</feature>
<feature type="region of interest" description="Disordered" evidence="6">
    <location>
        <begin position="326"/>
        <end position="352"/>
    </location>
</feature>
<dbReference type="SUPFAM" id="SSF103481">
    <property type="entry name" value="Multidrug resistance efflux transporter EmrE"/>
    <property type="match status" value="2"/>
</dbReference>
<dbReference type="AlphaFoldDB" id="A0A2C8ZXG0"/>
<evidence type="ECO:0000256" key="5">
    <source>
        <dbReference type="ARBA" id="ARBA00023136"/>
    </source>
</evidence>
<feature type="domain" description="EamA" evidence="8">
    <location>
        <begin position="147"/>
        <end position="289"/>
    </location>
</feature>
<dbReference type="InterPro" id="IPR000620">
    <property type="entry name" value="EamA_dom"/>
</dbReference>
<sequence>MKALIIGLTASLAFGVSGAFIKPLLENGWSPAAAVAMRTVVAGLVLLPFAIGSLHRNWGSVWRGRGRILAMALVGVAGTQLTYFIAVQRIPVGTAILIEYLAPILLVLFAWATTRVIPRRVVLLGSAVAIVGLVLVVGPGSIAGDLIGVSAAFLAAIGAATYYLIAARPSEGLPPVALAASGLLLGSFALSILGLAGVLPFTAAFTDMPFLGATAPWWVLLGIVAVVGTAIAYATSIIATGMLGSRIMSFVGLLEVVFAAMFAWLLLGENLGIVQLLGGLLILAGIAFVHSERPAPLEVVTVVTDDEAELLVTDGETGLLVTDGETALPVTDDGAGLPVTDDDRESAASTPG</sequence>
<dbReference type="InterPro" id="IPR050638">
    <property type="entry name" value="AA-Vitamin_Transporters"/>
</dbReference>
<reference evidence="9 10" key="1">
    <citation type="submission" date="2017-09" db="EMBL/GenBank/DDBJ databases">
        <authorList>
            <person name="Ehlers B."/>
            <person name="Leendertz F.H."/>
        </authorList>
    </citation>
    <scope>NUCLEOTIDE SEQUENCE [LARGE SCALE GENOMIC DNA]</scope>
    <source>
        <strain evidence="9 10">CGMCC 1.05381</strain>
    </source>
</reference>
<comment type="subcellular location">
    <subcellularLocation>
        <location evidence="1">Membrane</location>
        <topology evidence="1">Multi-pass membrane protein</topology>
    </subcellularLocation>
</comment>
<keyword evidence="3 7" id="KW-0812">Transmembrane</keyword>
<evidence type="ECO:0000256" key="6">
    <source>
        <dbReference type="SAM" id="MobiDB-lite"/>
    </source>
</evidence>
<evidence type="ECO:0000259" key="8">
    <source>
        <dbReference type="Pfam" id="PF00892"/>
    </source>
</evidence>
<dbReference type="PANTHER" id="PTHR32322:SF2">
    <property type="entry name" value="EAMA DOMAIN-CONTAINING PROTEIN"/>
    <property type="match status" value="1"/>
</dbReference>
<accession>A0A2C8ZXG0</accession>
<comment type="similarity">
    <text evidence="2">Belongs to the EamA transporter family.</text>
</comment>
<dbReference type="OrthoDB" id="154915at2"/>
<organism evidence="9 10">
    <name type="scientific">Salinibacterium xinjiangense</name>
    <dbReference type="NCBI Taxonomy" id="386302"/>
    <lineage>
        <taxon>Bacteria</taxon>
        <taxon>Bacillati</taxon>
        <taxon>Actinomycetota</taxon>
        <taxon>Actinomycetes</taxon>
        <taxon>Micrococcales</taxon>
        <taxon>Microbacteriaceae</taxon>
        <taxon>Salinibacterium</taxon>
    </lineage>
</organism>
<proteinExistence type="inferred from homology"/>
<feature type="transmembrane region" description="Helical" evidence="7">
    <location>
        <begin position="66"/>
        <end position="86"/>
    </location>
</feature>
<feature type="transmembrane region" description="Helical" evidence="7">
    <location>
        <begin position="92"/>
        <end position="114"/>
    </location>
</feature>
<dbReference type="GO" id="GO:0016020">
    <property type="term" value="C:membrane"/>
    <property type="evidence" value="ECO:0007669"/>
    <property type="project" value="UniProtKB-SubCell"/>
</dbReference>
<feature type="domain" description="EamA" evidence="8">
    <location>
        <begin position="2"/>
        <end position="137"/>
    </location>
</feature>
<feature type="transmembrane region" description="Helical" evidence="7">
    <location>
        <begin position="273"/>
        <end position="289"/>
    </location>
</feature>
<evidence type="ECO:0000256" key="7">
    <source>
        <dbReference type="SAM" id="Phobius"/>
    </source>
</evidence>
<evidence type="ECO:0000256" key="3">
    <source>
        <dbReference type="ARBA" id="ARBA00022692"/>
    </source>
</evidence>
<dbReference type="PANTHER" id="PTHR32322">
    <property type="entry name" value="INNER MEMBRANE TRANSPORTER"/>
    <property type="match status" value="1"/>
</dbReference>
<dbReference type="EMBL" id="OCST01000004">
    <property type="protein sequence ID" value="SOE70751.1"/>
    <property type="molecule type" value="Genomic_DNA"/>
</dbReference>
<gene>
    <name evidence="9" type="ORF">SAMN06296378_2310</name>
</gene>
<feature type="transmembrane region" description="Helical" evidence="7">
    <location>
        <begin position="35"/>
        <end position="54"/>
    </location>
</feature>
<feature type="transmembrane region" description="Helical" evidence="7">
    <location>
        <begin position="121"/>
        <end position="140"/>
    </location>
</feature>
<protein>
    <submittedName>
        <fullName evidence="9">Threonine/homoserine efflux transporter RhtA</fullName>
    </submittedName>
</protein>
<keyword evidence="5 7" id="KW-0472">Membrane</keyword>
<name>A0A2C8ZXG0_9MICO</name>
<feature type="transmembrane region" description="Helical" evidence="7">
    <location>
        <begin position="146"/>
        <end position="165"/>
    </location>
</feature>
<keyword evidence="10" id="KW-1185">Reference proteome</keyword>
<feature type="transmembrane region" description="Helical" evidence="7">
    <location>
        <begin position="177"/>
        <end position="203"/>
    </location>
</feature>
<evidence type="ECO:0000256" key="2">
    <source>
        <dbReference type="ARBA" id="ARBA00007362"/>
    </source>
</evidence>
<evidence type="ECO:0000256" key="1">
    <source>
        <dbReference type="ARBA" id="ARBA00004141"/>
    </source>
</evidence>
<feature type="transmembrane region" description="Helical" evidence="7">
    <location>
        <begin position="247"/>
        <end position="267"/>
    </location>
</feature>
<dbReference type="Pfam" id="PF00892">
    <property type="entry name" value="EamA"/>
    <property type="match status" value="2"/>
</dbReference>
<dbReference type="RefSeq" id="WP_097061356.1">
    <property type="nucleotide sequence ID" value="NZ_BMLC01000003.1"/>
</dbReference>
<dbReference type="InterPro" id="IPR037185">
    <property type="entry name" value="EmrE-like"/>
</dbReference>